<dbReference type="RefSeq" id="WP_262578287.1">
    <property type="nucleotide sequence ID" value="NZ_JAHPRE010000005.1"/>
</dbReference>
<evidence type="ECO:0000259" key="1">
    <source>
        <dbReference type="Pfam" id="PF06527"/>
    </source>
</evidence>
<feature type="domain" description="Transposon Tn7 transposition protein TnsD C-terminal" evidence="2">
    <location>
        <begin position="196"/>
        <end position="298"/>
    </location>
</feature>
<accession>A0AAW5R9F8</accession>
<gene>
    <name evidence="3" type="ORF">KTH64_01850</name>
</gene>
<dbReference type="Proteomes" id="UP001208534">
    <property type="component" value="Unassembled WGS sequence"/>
</dbReference>
<dbReference type="InterPro" id="IPR032750">
    <property type="entry name" value="TnsD_C"/>
</dbReference>
<evidence type="ECO:0000313" key="3">
    <source>
        <dbReference type="EMBL" id="MCU4395736.1"/>
    </source>
</evidence>
<dbReference type="EMBL" id="JAHPRE010000005">
    <property type="protein sequence ID" value="MCU4395736.1"/>
    <property type="molecule type" value="Genomic_DNA"/>
</dbReference>
<feature type="domain" description="TniQ" evidence="1">
    <location>
        <begin position="4"/>
        <end position="157"/>
    </location>
</feature>
<evidence type="ECO:0000313" key="4">
    <source>
        <dbReference type="Proteomes" id="UP001208534"/>
    </source>
</evidence>
<reference evidence="3" key="1">
    <citation type="submission" date="2021-06" db="EMBL/GenBank/DDBJ databases">
        <title>Propagation of a rapidly emergent carbapenem-resistant Acinetobacter baumannii lineage by various extra-hospital transmission networks.</title>
        <authorList>
            <person name="Calix J."/>
        </authorList>
    </citation>
    <scope>NUCLEOTIDE SEQUENCE</scope>
    <source>
        <strain evidence="3">WU_MDCI_Aw63</strain>
    </source>
</reference>
<sequence>MLNFPTPYPNELIYSTIARAGIHHAITSPKQLLDEIFTNRKVIATIDLPSHLICVLRHLPPNYTLEKLVYENTLFPIYALFSPESTRLRCLQWMENQSKGSIHLALGVAASKVKQITTHRYCHHCLKEQYNQYGEFFWSRLWYIQGANCCSKHKVKLSEFLPPAHLNGRHQFIPASFILDRKQPHNPAHELDLIVSRRVDELLNLPPTTSPTFHQWSQFYQRTAKRLGFNRGFKHIDHSKIHVAVIKTWDLKWLQQHHLDELESETCWLRAIFRKHRKSFSYLEHIIVLETFLPKGWTWVAILGETHQLPAKHSNTDTPSERTKCKDILMLKEKRNEWMSLIKDFGIKPSRAKNAALYAWLYRNDKTWLLTKNKSFHALPASIPKKVDWPLRDWHMVMRLFKIFYQSLDDLSLPRQSRNWYLRQLLPQHSTVEKNLYQLPLTHKFLNTFSEDISSYQIRRITRTIIQFKKMNQHPVNWQLLRHSGLSEERLTDEALKFLNQMKRMNHG</sequence>
<organism evidence="3 4">
    <name type="scientific">Acinetobacter junii</name>
    <dbReference type="NCBI Taxonomy" id="40215"/>
    <lineage>
        <taxon>Bacteria</taxon>
        <taxon>Pseudomonadati</taxon>
        <taxon>Pseudomonadota</taxon>
        <taxon>Gammaproteobacteria</taxon>
        <taxon>Moraxellales</taxon>
        <taxon>Moraxellaceae</taxon>
        <taxon>Acinetobacter</taxon>
    </lineage>
</organism>
<proteinExistence type="predicted"/>
<protein>
    <submittedName>
        <fullName evidence="3">TnsD family transposase</fullName>
    </submittedName>
</protein>
<dbReference type="InterPro" id="IPR009492">
    <property type="entry name" value="TniQ"/>
</dbReference>
<feature type="domain" description="Transposon Tn7 transposition protein TnsD C-terminal" evidence="2">
    <location>
        <begin position="314"/>
        <end position="446"/>
    </location>
</feature>
<dbReference type="Pfam" id="PF06527">
    <property type="entry name" value="TniQ"/>
    <property type="match status" value="1"/>
</dbReference>
<dbReference type="Pfam" id="PF15978">
    <property type="entry name" value="TnsD"/>
    <property type="match status" value="2"/>
</dbReference>
<dbReference type="AlphaFoldDB" id="A0AAW5R9F8"/>
<evidence type="ECO:0000259" key="2">
    <source>
        <dbReference type="Pfam" id="PF15978"/>
    </source>
</evidence>
<name>A0AAW5R9F8_ACIJU</name>
<comment type="caution">
    <text evidence="3">The sequence shown here is derived from an EMBL/GenBank/DDBJ whole genome shotgun (WGS) entry which is preliminary data.</text>
</comment>